<reference evidence="2 3" key="1">
    <citation type="submission" date="2024-03" db="EMBL/GenBank/DDBJ databases">
        <title>Genome-scale model development and genomic sequencing of the oleaginous clade Lipomyces.</title>
        <authorList>
            <consortium name="Lawrence Berkeley National Laboratory"/>
            <person name="Czajka J.J."/>
            <person name="Han Y."/>
            <person name="Kim J."/>
            <person name="Mondo S.J."/>
            <person name="Hofstad B.A."/>
            <person name="Robles A."/>
            <person name="Haridas S."/>
            <person name="Riley R."/>
            <person name="LaButti K."/>
            <person name="Pangilinan J."/>
            <person name="Andreopoulos W."/>
            <person name="Lipzen A."/>
            <person name="Yan J."/>
            <person name="Wang M."/>
            <person name="Ng V."/>
            <person name="Grigoriev I.V."/>
            <person name="Spatafora J.W."/>
            <person name="Magnuson J.K."/>
            <person name="Baker S.E."/>
            <person name="Pomraning K.R."/>
        </authorList>
    </citation>
    <scope>NUCLEOTIDE SEQUENCE [LARGE SCALE GENOMIC DNA]</scope>
    <source>
        <strain evidence="2 3">Phaff 52-87</strain>
    </source>
</reference>
<dbReference type="EMBL" id="JBBJBU010000016">
    <property type="protein sequence ID" value="KAK7202643.1"/>
    <property type="molecule type" value="Genomic_DNA"/>
</dbReference>
<evidence type="ECO:0008006" key="4">
    <source>
        <dbReference type="Google" id="ProtNLM"/>
    </source>
</evidence>
<keyword evidence="1" id="KW-0812">Transmembrane</keyword>
<comment type="caution">
    <text evidence="2">The sequence shown here is derived from an EMBL/GenBank/DDBJ whole genome shotgun (WGS) entry which is preliminary data.</text>
</comment>
<protein>
    <recommendedName>
        <fullName evidence="4">Secreted peptide</fullName>
    </recommendedName>
</protein>
<dbReference type="RefSeq" id="XP_064765676.1">
    <property type="nucleotide sequence ID" value="XM_064915603.1"/>
</dbReference>
<dbReference type="GeneID" id="90041115"/>
<evidence type="ECO:0000256" key="1">
    <source>
        <dbReference type="SAM" id="Phobius"/>
    </source>
</evidence>
<accession>A0ABR1EYG1</accession>
<keyword evidence="1" id="KW-1133">Transmembrane helix</keyword>
<evidence type="ECO:0000313" key="3">
    <source>
        <dbReference type="Proteomes" id="UP001498771"/>
    </source>
</evidence>
<keyword evidence="3" id="KW-1185">Reference proteome</keyword>
<feature type="transmembrane region" description="Helical" evidence="1">
    <location>
        <begin position="29"/>
        <end position="46"/>
    </location>
</feature>
<keyword evidence="1" id="KW-0472">Membrane</keyword>
<proteinExistence type="predicted"/>
<dbReference type="Proteomes" id="UP001498771">
    <property type="component" value="Unassembled WGS sequence"/>
</dbReference>
<name>A0ABR1EYG1_9ASCO</name>
<evidence type="ECO:0000313" key="2">
    <source>
        <dbReference type="EMBL" id="KAK7202643.1"/>
    </source>
</evidence>
<sequence length="101" mass="11555">MRRAYAYLSLAAGIFFMFMFIRLNSTSSLPFTLCSLLASVALFSCYREYAHSASGLSHVCSYLHALHPPLIPHYHLQGFKACLHYRQIIMPRSSISVYLIY</sequence>
<gene>
    <name evidence="2" type="ORF">BZA70DRAFT_99911</name>
</gene>
<organism evidence="2 3">
    <name type="scientific">Myxozyma melibiosi</name>
    <dbReference type="NCBI Taxonomy" id="54550"/>
    <lineage>
        <taxon>Eukaryota</taxon>
        <taxon>Fungi</taxon>
        <taxon>Dikarya</taxon>
        <taxon>Ascomycota</taxon>
        <taxon>Saccharomycotina</taxon>
        <taxon>Lipomycetes</taxon>
        <taxon>Lipomycetales</taxon>
        <taxon>Lipomycetaceae</taxon>
        <taxon>Myxozyma</taxon>
    </lineage>
</organism>
<feature type="transmembrane region" description="Helical" evidence="1">
    <location>
        <begin position="5"/>
        <end position="23"/>
    </location>
</feature>